<proteinExistence type="predicted"/>
<accession>A0A2P7YL53</accession>
<evidence type="ECO:0000313" key="2">
    <source>
        <dbReference type="EMBL" id="PSK36697.1"/>
    </source>
</evidence>
<sequence length="203" mass="22864">MVIAFKCEQHDDPSLDPGPVSTIEERLDLHIQQDRESLDRSNEATIRHEFQPWLREREDDDELWCKVSTSVCLEIDEESLNSILDLPEADMENFARIVQLGEARVKVMDEGWEERRAHGGDSLGWARATALSLETLYQDLQDRTPSNLFPGLRYEGQIPLYTGDPGGRFIDPPGGSQGRRIFGGTQRGPPGGRFARGETQRGA</sequence>
<protein>
    <submittedName>
        <fullName evidence="2">Uncharacterized protein</fullName>
    </submittedName>
</protein>
<evidence type="ECO:0000313" key="3">
    <source>
        <dbReference type="Proteomes" id="UP000243723"/>
    </source>
</evidence>
<name>A0A2P7YL53_9PEZI</name>
<comment type="caution">
    <text evidence="2">The sequence shown here is derived from an EMBL/GenBank/DDBJ whole genome shotgun (WGS) entry which is preliminary data.</text>
</comment>
<dbReference type="Proteomes" id="UP000243723">
    <property type="component" value="Unassembled WGS sequence"/>
</dbReference>
<dbReference type="EMBL" id="NHZQ01000419">
    <property type="protein sequence ID" value="PSK36697.1"/>
    <property type="molecule type" value="Genomic_DNA"/>
</dbReference>
<dbReference type="AlphaFoldDB" id="A0A2P7YL53"/>
<keyword evidence="3" id="KW-1185">Reference proteome</keyword>
<dbReference type="OrthoDB" id="6499973at2759"/>
<reference evidence="2 3" key="1">
    <citation type="submission" date="2017-05" db="EMBL/GenBank/DDBJ databases">
        <title>Draft genome sequence of Elsinoe australis.</title>
        <authorList>
            <person name="Cheng Q."/>
        </authorList>
    </citation>
    <scope>NUCLEOTIDE SEQUENCE [LARGE SCALE GENOMIC DNA]</scope>
    <source>
        <strain evidence="2 3">NL1</strain>
    </source>
</reference>
<evidence type="ECO:0000256" key="1">
    <source>
        <dbReference type="SAM" id="MobiDB-lite"/>
    </source>
</evidence>
<feature type="region of interest" description="Disordered" evidence="1">
    <location>
        <begin position="171"/>
        <end position="203"/>
    </location>
</feature>
<organism evidence="2 3">
    <name type="scientific">Elsinoe australis</name>
    <dbReference type="NCBI Taxonomy" id="40998"/>
    <lineage>
        <taxon>Eukaryota</taxon>
        <taxon>Fungi</taxon>
        <taxon>Dikarya</taxon>
        <taxon>Ascomycota</taxon>
        <taxon>Pezizomycotina</taxon>
        <taxon>Dothideomycetes</taxon>
        <taxon>Dothideomycetidae</taxon>
        <taxon>Myriangiales</taxon>
        <taxon>Elsinoaceae</taxon>
        <taxon>Elsinoe</taxon>
    </lineage>
</organism>
<gene>
    <name evidence="2" type="ORF">B9Z65_1880</name>
</gene>